<dbReference type="SUPFAM" id="SSF51735">
    <property type="entry name" value="NAD(P)-binding Rossmann-fold domains"/>
    <property type="match status" value="1"/>
</dbReference>
<evidence type="ECO:0000313" key="3">
    <source>
        <dbReference type="Proteomes" id="UP000664132"/>
    </source>
</evidence>
<dbReference type="Proteomes" id="UP000664132">
    <property type="component" value="Unassembled WGS sequence"/>
</dbReference>
<dbReference type="PRINTS" id="PR00080">
    <property type="entry name" value="SDRFAMILY"/>
</dbReference>
<dbReference type="OrthoDB" id="1933717at2759"/>
<comment type="similarity">
    <text evidence="1">Belongs to the short-chain dehydrogenases/reductases (SDR) family.</text>
</comment>
<keyword evidence="3" id="KW-1185">Reference proteome</keyword>
<evidence type="ECO:0000313" key="2">
    <source>
        <dbReference type="EMBL" id="KAG4419737.1"/>
    </source>
</evidence>
<dbReference type="Pfam" id="PF00106">
    <property type="entry name" value="adh_short"/>
    <property type="match status" value="1"/>
</dbReference>
<dbReference type="InterPro" id="IPR002347">
    <property type="entry name" value="SDR_fam"/>
</dbReference>
<dbReference type="PANTHER" id="PTHR43975">
    <property type="entry name" value="ZGC:101858"/>
    <property type="match status" value="1"/>
</dbReference>
<dbReference type="InterPro" id="IPR036291">
    <property type="entry name" value="NAD(P)-bd_dom_sf"/>
</dbReference>
<comment type="caution">
    <text evidence="2">The sequence shown here is derived from an EMBL/GenBank/DDBJ whole genome shotgun (WGS) entry which is preliminary data.</text>
</comment>
<proteinExistence type="inferred from homology"/>
<sequence>MSTRKPGTDPKALKLSGAIFTETKHSKSYDYISPLKLDLSGKHVLITGAAWEDGVGYATATAFARAGASAIAVADLHGISDELVTKLKQTAVQAGRAEPVVLSFTVDIASQDSVQAMHDTLFQSFAGRLDVLVNNAAHMEPYKPFLDSDPDVYWRTWEVNVRGLFNMARAFLPMLLAYRDNNNTDDTSSDLCTMINVSSSGALSVRAGSSSYRSSKLAIMRWTESLQSEYGEKGLVTFCVNPGAIKTKITEDLLPEKMRNSLPDEPSIAGDTIAWLAAERKEWLGGRYVSCPWDMEELMEKKDEIVEIDQLKVRMEF</sequence>
<protein>
    <recommendedName>
        <fullName evidence="4">NAD(P)-binding protein</fullName>
    </recommendedName>
</protein>
<dbReference type="Gene3D" id="3.40.50.720">
    <property type="entry name" value="NAD(P)-binding Rossmann-like Domain"/>
    <property type="match status" value="1"/>
</dbReference>
<reference evidence="2" key="1">
    <citation type="submission" date="2021-02" db="EMBL/GenBank/DDBJ databases">
        <title>Genome sequence Cadophora malorum strain M34.</title>
        <authorList>
            <person name="Stefanovic E."/>
            <person name="Vu D."/>
            <person name="Scully C."/>
            <person name="Dijksterhuis J."/>
            <person name="Roader J."/>
            <person name="Houbraken J."/>
        </authorList>
    </citation>
    <scope>NUCLEOTIDE SEQUENCE</scope>
    <source>
        <strain evidence="2">M34</strain>
    </source>
</reference>
<organism evidence="2 3">
    <name type="scientific">Cadophora malorum</name>
    <dbReference type="NCBI Taxonomy" id="108018"/>
    <lineage>
        <taxon>Eukaryota</taxon>
        <taxon>Fungi</taxon>
        <taxon>Dikarya</taxon>
        <taxon>Ascomycota</taxon>
        <taxon>Pezizomycotina</taxon>
        <taxon>Leotiomycetes</taxon>
        <taxon>Helotiales</taxon>
        <taxon>Ploettnerulaceae</taxon>
        <taxon>Cadophora</taxon>
    </lineage>
</organism>
<dbReference type="CDD" id="cd05233">
    <property type="entry name" value="SDR_c"/>
    <property type="match status" value="1"/>
</dbReference>
<dbReference type="AlphaFoldDB" id="A0A8H7THJ7"/>
<evidence type="ECO:0008006" key="4">
    <source>
        <dbReference type="Google" id="ProtNLM"/>
    </source>
</evidence>
<accession>A0A8H7THJ7</accession>
<gene>
    <name evidence="2" type="ORF">IFR04_007144</name>
</gene>
<dbReference type="PANTHER" id="PTHR43975:SF2">
    <property type="entry name" value="EG:BACR7A4.14 PROTEIN-RELATED"/>
    <property type="match status" value="1"/>
</dbReference>
<dbReference type="EMBL" id="JAFJYH010000099">
    <property type="protein sequence ID" value="KAG4419737.1"/>
    <property type="molecule type" value="Genomic_DNA"/>
</dbReference>
<evidence type="ECO:0000256" key="1">
    <source>
        <dbReference type="RuleBase" id="RU000363"/>
    </source>
</evidence>
<dbReference type="PRINTS" id="PR00081">
    <property type="entry name" value="GDHRDH"/>
</dbReference>
<name>A0A8H7THJ7_9HELO</name>